<proteinExistence type="predicted"/>
<dbReference type="EMBL" id="JYDQ01002688">
    <property type="protein sequence ID" value="KRY03553.1"/>
    <property type="molecule type" value="Genomic_DNA"/>
</dbReference>
<dbReference type="Proteomes" id="UP000054783">
    <property type="component" value="Unassembled WGS sequence"/>
</dbReference>
<dbReference type="EMBL" id="JYDQ01001171">
    <property type="protein sequence ID" value="KRY05682.1"/>
    <property type="molecule type" value="Genomic_DNA"/>
</dbReference>
<name>A0A0V0YZG9_9BILA</name>
<dbReference type="AlphaFoldDB" id="A0A0V0YZG9"/>
<gene>
    <name evidence="3" type="ORF">T12_10327</name>
    <name evidence="2" type="ORF">T12_6470</name>
</gene>
<comment type="caution">
    <text evidence="3">The sequence shown here is derived from an EMBL/GenBank/DDBJ whole genome shotgun (WGS) entry which is preliminary data.</text>
</comment>
<feature type="region of interest" description="Disordered" evidence="1">
    <location>
        <begin position="1"/>
        <end position="31"/>
    </location>
</feature>
<evidence type="ECO:0000313" key="3">
    <source>
        <dbReference type="EMBL" id="KRY05682.1"/>
    </source>
</evidence>
<protein>
    <submittedName>
        <fullName evidence="3">Uncharacterized protein</fullName>
    </submittedName>
</protein>
<evidence type="ECO:0000313" key="2">
    <source>
        <dbReference type="EMBL" id="KRY03553.1"/>
    </source>
</evidence>
<accession>A0A0V0YZG9</accession>
<evidence type="ECO:0000313" key="4">
    <source>
        <dbReference type="Proteomes" id="UP000054783"/>
    </source>
</evidence>
<reference evidence="3 4" key="1">
    <citation type="submission" date="2015-01" db="EMBL/GenBank/DDBJ databases">
        <title>Evolution of Trichinella species and genotypes.</title>
        <authorList>
            <person name="Korhonen P.K."/>
            <person name="Edoardo P."/>
            <person name="Giuseppe L.R."/>
            <person name="Gasser R.B."/>
        </authorList>
    </citation>
    <scope>NUCLEOTIDE SEQUENCE [LARGE SCALE GENOMIC DNA]</scope>
    <source>
        <strain evidence="3">ISS2496</strain>
    </source>
</reference>
<keyword evidence="4" id="KW-1185">Reference proteome</keyword>
<sequence>MDARRGEGGEEVSSVDSHSHLGLGNEEPMIK</sequence>
<organism evidence="3 4">
    <name type="scientific">Trichinella patagoniensis</name>
    <dbReference type="NCBI Taxonomy" id="990121"/>
    <lineage>
        <taxon>Eukaryota</taxon>
        <taxon>Metazoa</taxon>
        <taxon>Ecdysozoa</taxon>
        <taxon>Nematoda</taxon>
        <taxon>Enoplea</taxon>
        <taxon>Dorylaimia</taxon>
        <taxon>Trichinellida</taxon>
        <taxon>Trichinellidae</taxon>
        <taxon>Trichinella</taxon>
    </lineage>
</organism>
<evidence type="ECO:0000256" key="1">
    <source>
        <dbReference type="SAM" id="MobiDB-lite"/>
    </source>
</evidence>